<protein>
    <submittedName>
        <fullName evidence="1">Uncharacterized protein</fullName>
    </submittedName>
</protein>
<accession>C7H8V7</accession>
<evidence type="ECO:0000313" key="1">
    <source>
        <dbReference type="EMBL" id="EEU95812.1"/>
    </source>
</evidence>
<keyword evidence="2" id="KW-1185">Reference proteome</keyword>
<comment type="caution">
    <text evidence="1">The sequence shown here is derived from an EMBL/GenBank/DDBJ whole genome shotgun (WGS) entry which is preliminary data.</text>
</comment>
<dbReference type="Proteomes" id="UP000004619">
    <property type="component" value="Unassembled WGS sequence"/>
</dbReference>
<gene>
    <name evidence="1" type="ORF">FAEPRAA2165_02751</name>
</gene>
<name>C7H8V7_FAED2</name>
<evidence type="ECO:0000313" key="2">
    <source>
        <dbReference type="Proteomes" id="UP000004619"/>
    </source>
</evidence>
<reference evidence="1" key="1">
    <citation type="submission" date="2009-08" db="EMBL/GenBank/DDBJ databases">
        <authorList>
            <person name="Weinstock G."/>
            <person name="Sodergren E."/>
            <person name="Clifton S."/>
            <person name="Fulton L."/>
            <person name="Fulton B."/>
            <person name="Courtney L."/>
            <person name="Fronick C."/>
            <person name="Harrison M."/>
            <person name="Strong C."/>
            <person name="Farmer C."/>
            <person name="Delahaunty K."/>
            <person name="Markovic C."/>
            <person name="Hall O."/>
            <person name="Minx P."/>
            <person name="Tomlinson C."/>
            <person name="Mitreva M."/>
            <person name="Nelson J."/>
            <person name="Hou S."/>
            <person name="Wollam A."/>
            <person name="Pepin K.H."/>
            <person name="Johnson M."/>
            <person name="Bhonagiri V."/>
            <person name="Nash W.E."/>
            <person name="Warren W."/>
            <person name="Chinwalla A."/>
            <person name="Mardis E.R."/>
            <person name="Wilson R.K."/>
        </authorList>
    </citation>
    <scope>NUCLEOTIDE SEQUENCE [LARGE SCALE GENOMIC DNA]</scope>
    <source>
        <strain evidence="1">A2-165</strain>
    </source>
</reference>
<sequence>MALALCSAHNAILNKEKIRLRKNILHTKKEKIACAESRKRCTN</sequence>
<dbReference type="AlphaFoldDB" id="C7H8V7"/>
<dbReference type="EMBL" id="ACOP02000073">
    <property type="protein sequence ID" value="EEU95812.1"/>
    <property type="molecule type" value="Genomic_DNA"/>
</dbReference>
<dbReference type="HOGENOM" id="CLU_3233869_0_0_9"/>
<proteinExistence type="predicted"/>
<dbReference type="STRING" id="411483.FAEPRAA2165_02751"/>
<organism evidence="1 2">
    <name type="scientific">Faecalibacterium duncaniae (strain DSM 17677 / JCM 31915 / A2-165)</name>
    <name type="common">Faecalibacterium prausnitzii</name>
    <dbReference type="NCBI Taxonomy" id="411483"/>
    <lineage>
        <taxon>Bacteria</taxon>
        <taxon>Bacillati</taxon>
        <taxon>Bacillota</taxon>
        <taxon>Clostridia</taxon>
        <taxon>Eubacteriales</taxon>
        <taxon>Oscillospiraceae</taxon>
        <taxon>Faecalibacterium</taxon>
    </lineage>
</organism>